<evidence type="ECO:0000313" key="2">
    <source>
        <dbReference type="Proteomes" id="UP000024547"/>
    </source>
</evidence>
<comment type="caution">
    <text evidence="1">The sequence shown here is derived from an EMBL/GenBank/DDBJ whole genome shotgun (WGS) entry which is preliminary data.</text>
</comment>
<gene>
    <name evidence="1" type="ORF">HY36_16850</name>
</gene>
<evidence type="ECO:0000313" key="1">
    <source>
        <dbReference type="EMBL" id="KCZ61438.1"/>
    </source>
</evidence>
<accession>A0A059E1D7</accession>
<dbReference type="AlphaFoldDB" id="A0A059E1D7"/>
<proteinExistence type="predicted"/>
<dbReference type="Proteomes" id="UP000024547">
    <property type="component" value="Unassembled WGS sequence"/>
</dbReference>
<sequence length="51" mass="5840">MAKTLAGLVHDNPGWKARQDDLIVTDLCKCDLASRFFVYIYKDIMAVCVYK</sequence>
<dbReference type="STRING" id="1280948.HY36_16850"/>
<dbReference type="EMBL" id="AWFH01000014">
    <property type="protein sequence ID" value="KCZ61438.1"/>
    <property type="molecule type" value="Genomic_DNA"/>
</dbReference>
<organism evidence="1 2">
    <name type="scientific">Hyphomonas atlantica</name>
    <dbReference type="NCBI Taxonomy" id="1280948"/>
    <lineage>
        <taxon>Bacteria</taxon>
        <taxon>Pseudomonadati</taxon>
        <taxon>Pseudomonadota</taxon>
        <taxon>Alphaproteobacteria</taxon>
        <taxon>Hyphomonadales</taxon>
        <taxon>Hyphomonadaceae</taxon>
        <taxon>Hyphomonas</taxon>
    </lineage>
</organism>
<name>A0A059E1D7_9PROT</name>
<keyword evidence="2" id="KW-1185">Reference proteome</keyword>
<protein>
    <submittedName>
        <fullName evidence="1">Uncharacterized protein</fullName>
    </submittedName>
</protein>
<reference evidence="1 2" key="1">
    <citation type="journal article" date="2014" name="Antonie Van Leeuwenhoek">
        <title>Hyphomonas beringensis sp. nov. and Hyphomonas chukchiensis sp. nov., isolated from surface seawater of the Bering Sea and Chukchi Sea.</title>
        <authorList>
            <person name="Li C."/>
            <person name="Lai Q."/>
            <person name="Li G."/>
            <person name="Dong C."/>
            <person name="Wang J."/>
            <person name="Liao Y."/>
            <person name="Shao Z."/>
        </authorList>
    </citation>
    <scope>NUCLEOTIDE SEQUENCE [LARGE SCALE GENOMIC DNA]</scope>
    <source>
        <strain evidence="1 2">22II1-22F38</strain>
    </source>
</reference>